<feature type="compositionally biased region" description="Polar residues" evidence="1">
    <location>
        <begin position="694"/>
        <end position="713"/>
    </location>
</feature>
<feature type="region of interest" description="Disordered" evidence="1">
    <location>
        <begin position="252"/>
        <end position="279"/>
    </location>
</feature>
<sequence>MIDLSSLLEKLEGEDMETKRKEIKLHFAKSLILCIRTIGRVFHYHLLMSIVVFFLLVFYWSFPSLFTFLVSSSPVIVCTTLLLGLLLSYGELNIPEIEEEHIWDDGCMDIVSSTNYLCVQETENLSIGNHVDSNEDELHLRETEIQEEKDIVDVDNFQTTKTYEENKKPDALMIKISSGEEVKQESHVLEDVLNQELQGQCFYSYRNLCVDEVGGVTEMGKNAIPFCIANLQETENSNLEIHKPALDHHFDSPLGLPLQSVEDHHAPLDGESDGTESCSPDVPLDDIIPMLDELHTILNSDLPEHTSIAKLDAISEQTLADHETDNNIISEKDGEAQEAKDDGSDAAGKWTEGDQKSVMDLGSSELERDRRLESLIAKRRARKNLTFRMERNLIDLVENDSLLRINELSHFRIQVPSRRNPFNMLNDSRETMDFPPVPGSAPSLLPGKSLFDVFYDQQDQDSSLDVRNCDWDFVPPSHHETLFRSDTFGFGRRHFQQERYNSRLKPYFTSERDLEGNSTFNRQFSEKSQAKVIDISDSDTVSSAIGQENQRDLEKLDVSRKVESSSLAKQDTEAEDHETPYEAEPEDTEEGKCEHLIKDGYDYKIAEPIYDSSPPASGNSLYKESAFDEALQDSGQLGDADSSLEFNMRMDSVKVSSPRALEIAVASEKVSSPRALEIAVASETADFISSSANIEESGSISMEPSTSSWTSVSNDEKVRTKEFDDINQYDDAKIGKSATQEDSSDLASSVIQEMQTAQCVNDPNELHQIHVDVSCGMEGRDMAEIFLSDGSVSSEFQKGLPSPFVHVDVDECQSSILDLSSISEENQEHLEQKIDNLSCTDVLSSSRELSSDHRVELMVHKDDWYEDIISDSKSSFEHDFSLSKDRSSLIVGTLDNQFSKDSFGMPQEVDSEINQTEIVGAHILSPLGSEGNNEETVYNPTIHFLETILVRGVDSESSQLSEEDIRPSVLELDIDNPSAAELLQSSEIGTTQQTVSQSMTDSELTVIEARSIEEIHSYVKKFSEESPNKHVPQFTTDSKLPVIEEARRSNEESLRKRIYQTIEESEFSVVEARTDEGIHLYFEQSGEERESKPIHHDDGSQYLFSNVDMDTKLRKSDLHVVEAKSIEDIDMAYIQLSHITSKEYLEAIKTGVLEVCASDDISLDLKKHFSAQTGSSIETGNVGEKNQEKIKY</sequence>
<feature type="compositionally biased region" description="Acidic residues" evidence="1">
    <location>
        <begin position="573"/>
        <end position="589"/>
    </location>
</feature>
<organism evidence="3 4">
    <name type="scientific">Zingiber officinale</name>
    <name type="common">Ginger</name>
    <name type="synonym">Amomum zingiber</name>
    <dbReference type="NCBI Taxonomy" id="94328"/>
    <lineage>
        <taxon>Eukaryota</taxon>
        <taxon>Viridiplantae</taxon>
        <taxon>Streptophyta</taxon>
        <taxon>Embryophyta</taxon>
        <taxon>Tracheophyta</taxon>
        <taxon>Spermatophyta</taxon>
        <taxon>Magnoliopsida</taxon>
        <taxon>Liliopsida</taxon>
        <taxon>Zingiberales</taxon>
        <taxon>Zingiberaceae</taxon>
        <taxon>Zingiber</taxon>
    </lineage>
</organism>
<keyword evidence="2" id="KW-1133">Transmembrane helix</keyword>
<keyword evidence="2" id="KW-0812">Transmembrane</keyword>
<dbReference type="AlphaFoldDB" id="A0A8J5LKQ0"/>
<comment type="caution">
    <text evidence="3">The sequence shown here is derived from an EMBL/GenBank/DDBJ whole genome shotgun (WGS) entry which is preliminary data.</text>
</comment>
<evidence type="ECO:0000256" key="2">
    <source>
        <dbReference type="SAM" id="Phobius"/>
    </source>
</evidence>
<dbReference type="PANTHER" id="PTHR33870">
    <property type="entry name" value="CARDIOMYOPATHY-ASSOCIATED PROTEIN"/>
    <property type="match status" value="1"/>
</dbReference>
<dbReference type="PANTHER" id="PTHR33870:SF4">
    <property type="entry name" value="CARDIOMYOPATHY-ASSOCIATED PROTEIN"/>
    <property type="match status" value="1"/>
</dbReference>
<proteinExistence type="predicted"/>
<protein>
    <submittedName>
        <fullName evidence="3">Uncharacterized protein</fullName>
    </submittedName>
</protein>
<reference evidence="3 4" key="1">
    <citation type="submission" date="2020-08" db="EMBL/GenBank/DDBJ databases">
        <title>Plant Genome Project.</title>
        <authorList>
            <person name="Zhang R.-G."/>
        </authorList>
    </citation>
    <scope>NUCLEOTIDE SEQUENCE [LARGE SCALE GENOMIC DNA]</scope>
    <source>
        <tissue evidence="3">Rhizome</tissue>
    </source>
</reference>
<feature type="region of interest" description="Disordered" evidence="1">
    <location>
        <begin position="330"/>
        <end position="358"/>
    </location>
</feature>
<name>A0A8J5LKQ0_ZINOF</name>
<keyword evidence="4" id="KW-1185">Reference proteome</keyword>
<evidence type="ECO:0000256" key="1">
    <source>
        <dbReference type="SAM" id="MobiDB-lite"/>
    </source>
</evidence>
<feature type="compositionally biased region" description="Basic and acidic residues" evidence="1">
    <location>
        <begin position="330"/>
        <end position="343"/>
    </location>
</feature>
<feature type="transmembrane region" description="Helical" evidence="2">
    <location>
        <begin position="66"/>
        <end position="87"/>
    </location>
</feature>
<accession>A0A8J5LKQ0</accession>
<feature type="transmembrane region" description="Helical" evidence="2">
    <location>
        <begin position="41"/>
        <end position="60"/>
    </location>
</feature>
<feature type="region of interest" description="Disordered" evidence="1">
    <location>
        <begin position="555"/>
        <end position="591"/>
    </location>
</feature>
<gene>
    <name evidence="3" type="ORF">ZIOFF_023145</name>
</gene>
<dbReference type="EMBL" id="JACMSC010000006">
    <property type="protein sequence ID" value="KAG6519648.1"/>
    <property type="molecule type" value="Genomic_DNA"/>
</dbReference>
<feature type="region of interest" description="Disordered" evidence="1">
    <location>
        <begin position="694"/>
        <end position="716"/>
    </location>
</feature>
<evidence type="ECO:0000313" key="4">
    <source>
        <dbReference type="Proteomes" id="UP000734854"/>
    </source>
</evidence>
<evidence type="ECO:0000313" key="3">
    <source>
        <dbReference type="EMBL" id="KAG6519648.1"/>
    </source>
</evidence>
<dbReference type="Proteomes" id="UP000734854">
    <property type="component" value="Unassembled WGS sequence"/>
</dbReference>
<keyword evidence="2" id="KW-0472">Membrane</keyword>